<keyword evidence="8" id="KW-0032">Aminotransferase</keyword>
<dbReference type="Proteomes" id="UP000266067">
    <property type="component" value="Unassembled WGS sequence"/>
</dbReference>
<dbReference type="Gene3D" id="3.90.1150.10">
    <property type="entry name" value="Aspartate Aminotransferase, domain 1"/>
    <property type="match status" value="1"/>
</dbReference>
<comment type="caution">
    <text evidence="8">The sequence shown here is derived from an EMBL/GenBank/DDBJ whole genome shotgun (WGS) entry which is preliminary data.</text>
</comment>
<dbReference type="GO" id="GO:0008483">
    <property type="term" value="F:transaminase activity"/>
    <property type="evidence" value="ECO:0007669"/>
    <property type="project" value="UniProtKB-KW"/>
</dbReference>
<evidence type="ECO:0000313" key="8">
    <source>
        <dbReference type="EMBL" id="RIV35979.1"/>
    </source>
</evidence>
<accession>A0A3A1N9V8</accession>
<dbReference type="RefSeq" id="WP_119606677.1">
    <property type="nucleotide sequence ID" value="NZ_QXFH01000068.1"/>
</dbReference>
<dbReference type="GO" id="GO:0030170">
    <property type="term" value="F:pyridoxal phosphate binding"/>
    <property type="evidence" value="ECO:0007669"/>
    <property type="project" value="InterPro"/>
</dbReference>
<keyword evidence="5 7" id="KW-0456">Lyase</keyword>
<dbReference type="EMBL" id="QXFH01000068">
    <property type="protein sequence ID" value="RIV35979.1"/>
    <property type="molecule type" value="Genomic_DNA"/>
</dbReference>
<sequence>MKHHLQKTMFAELSNRKLFDRAHQFASDYLDSIFDREVYPTEKALDNLELFDEPIPRESSHPEEILEQLHKLGSPATTVTMGGRYFGFVCGSAVPIGLAAKTMATFWDQASAMYVMSPLAGKLESVVENWLLDLLGLPQKTVAGFVSGTSIANLCGLAAARYRILKNSNWDIHQQGLWGAPKIRIVTGQHAHSTVLKALSILGLGQQHIEWVPVDDQGRILSEELPVLDNNTIVILQAGNVNSGAFDDLQTICEKANKAGSWVHIDGAFGLWAAAVDQLKHLTKGMHLANSWAVDGHKTLNTPYDSGIVLCSDSEALTSALHMSASYLIESDQRDGMFHTPEMSKRSRVIELWAILKYLGTAGVDEMVLNMHLRAKQFANEIKNVKGFRVVNEIVFNQVLVQCDNDVLTDKVMTNIQELRECWVGGSHWFGKKVIRVSICSWATTESDIATSVASFANAYQMAITNISS</sequence>
<dbReference type="AlphaFoldDB" id="A0A3A1N9V8"/>
<dbReference type="InterPro" id="IPR015422">
    <property type="entry name" value="PyrdxlP-dep_Trfase_small"/>
</dbReference>
<evidence type="ECO:0000256" key="2">
    <source>
        <dbReference type="ARBA" id="ARBA00009533"/>
    </source>
</evidence>
<evidence type="ECO:0000256" key="6">
    <source>
        <dbReference type="PIRSR" id="PIRSR602129-50"/>
    </source>
</evidence>
<evidence type="ECO:0000256" key="5">
    <source>
        <dbReference type="ARBA" id="ARBA00023239"/>
    </source>
</evidence>
<evidence type="ECO:0000256" key="1">
    <source>
        <dbReference type="ARBA" id="ARBA00001933"/>
    </source>
</evidence>
<gene>
    <name evidence="8" type="ORF">D2V08_03265</name>
</gene>
<dbReference type="PANTHER" id="PTHR11999:SF70">
    <property type="entry name" value="MIP05841P"/>
    <property type="match status" value="1"/>
</dbReference>
<dbReference type="OrthoDB" id="9803665at2"/>
<proteinExistence type="inferred from homology"/>
<keyword evidence="9" id="KW-1185">Reference proteome</keyword>
<dbReference type="GO" id="GO:0019752">
    <property type="term" value="P:carboxylic acid metabolic process"/>
    <property type="evidence" value="ECO:0007669"/>
    <property type="project" value="InterPro"/>
</dbReference>
<dbReference type="SUPFAM" id="SSF53383">
    <property type="entry name" value="PLP-dependent transferases"/>
    <property type="match status" value="1"/>
</dbReference>
<evidence type="ECO:0000313" key="9">
    <source>
        <dbReference type="Proteomes" id="UP000266067"/>
    </source>
</evidence>
<dbReference type="Gene3D" id="3.40.640.10">
    <property type="entry name" value="Type I PLP-dependent aspartate aminotransferase-like (Major domain)"/>
    <property type="match status" value="1"/>
</dbReference>
<feature type="modified residue" description="N6-(pyridoxal phosphate)lysine" evidence="6">
    <location>
        <position position="298"/>
    </location>
</feature>
<evidence type="ECO:0000256" key="3">
    <source>
        <dbReference type="ARBA" id="ARBA00022793"/>
    </source>
</evidence>
<dbReference type="PANTHER" id="PTHR11999">
    <property type="entry name" value="GROUP II PYRIDOXAL-5-PHOSPHATE DECARBOXYLASE"/>
    <property type="match status" value="1"/>
</dbReference>
<organism evidence="8 9">
    <name type="scientific">Flagellimonas lutimaris</name>
    <dbReference type="NCBI Taxonomy" id="475082"/>
    <lineage>
        <taxon>Bacteria</taxon>
        <taxon>Pseudomonadati</taxon>
        <taxon>Bacteroidota</taxon>
        <taxon>Flavobacteriia</taxon>
        <taxon>Flavobacteriales</taxon>
        <taxon>Flavobacteriaceae</taxon>
        <taxon>Flagellimonas</taxon>
    </lineage>
</organism>
<keyword evidence="4 6" id="KW-0663">Pyridoxal phosphate</keyword>
<dbReference type="GO" id="GO:0016831">
    <property type="term" value="F:carboxy-lyase activity"/>
    <property type="evidence" value="ECO:0007669"/>
    <property type="project" value="UniProtKB-KW"/>
</dbReference>
<name>A0A3A1N9V8_9FLAO</name>
<evidence type="ECO:0000256" key="4">
    <source>
        <dbReference type="ARBA" id="ARBA00022898"/>
    </source>
</evidence>
<dbReference type="InterPro" id="IPR015424">
    <property type="entry name" value="PyrdxlP-dep_Trfase"/>
</dbReference>
<dbReference type="Pfam" id="PF00282">
    <property type="entry name" value="Pyridoxal_deC"/>
    <property type="match status" value="1"/>
</dbReference>
<comment type="cofactor">
    <cofactor evidence="1 6 7">
        <name>pyridoxal 5'-phosphate</name>
        <dbReference type="ChEBI" id="CHEBI:597326"/>
    </cofactor>
</comment>
<dbReference type="InterPro" id="IPR010977">
    <property type="entry name" value="Aromatic_deC"/>
</dbReference>
<dbReference type="InterPro" id="IPR002129">
    <property type="entry name" value="PyrdxlP-dep_de-COase"/>
</dbReference>
<reference evidence="8 9" key="1">
    <citation type="submission" date="2018-08" db="EMBL/GenBank/DDBJ databases">
        <title>Proposal of Muricauda 72 sp.nov. and Muricauda NH166 sp.nov., isolated from seawater.</title>
        <authorList>
            <person name="Cheng H."/>
            <person name="Wu Y.-H."/>
            <person name="Guo L.-L."/>
            <person name="Xu X.-W."/>
        </authorList>
    </citation>
    <scope>NUCLEOTIDE SEQUENCE [LARGE SCALE GENOMIC DNA]</scope>
    <source>
        <strain evidence="8 9">KCTC 22173</strain>
    </source>
</reference>
<dbReference type="InterPro" id="IPR015421">
    <property type="entry name" value="PyrdxlP-dep_Trfase_major"/>
</dbReference>
<evidence type="ECO:0000256" key="7">
    <source>
        <dbReference type="RuleBase" id="RU000382"/>
    </source>
</evidence>
<protein>
    <submittedName>
        <fullName evidence="8">Aspartate aminotransferase family protein</fullName>
    </submittedName>
</protein>
<comment type="similarity">
    <text evidence="2 7">Belongs to the group II decarboxylase family.</text>
</comment>
<keyword evidence="8" id="KW-0808">Transferase</keyword>
<keyword evidence="3" id="KW-0210">Decarboxylase</keyword>